<name>A0A835GQ56_SPOEX</name>
<keyword evidence="2" id="KW-1185">Reference proteome</keyword>
<comment type="caution">
    <text evidence="1">The sequence shown here is derived from an EMBL/GenBank/DDBJ whole genome shotgun (WGS) entry which is preliminary data.</text>
</comment>
<dbReference type="Proteomes" id="UP000648187">
    <property type="component" value="Unassembled WGS sequence"/>
</dbReference>
<evidence type="ECO:0000313" key="1">
    <source>
        <dbReference type="EMBL" id="KAF9421612.1"/>
    </source>
</evidence>
<proteinExistence type="predicted"/>
<reference evidence="1" key="1">
    <citation type="submission" date="2020-08" db="EMBL/GenBank/DDBJ databases">
        <title>Spodoptera exigua strain:BAW_Kor-Di-RS1 Genome sequencing and assembly.</title>
        <authorList>
            <person name="Kim J."/>
            <person name="Nam H.Y."/>
            <person name="Kwon M."/>
            <person name="Choi J.H."/>
            <person name="Cho S.R."/>
            <person name="Kim G.-H."/>
        </authorList>
    </citation>
    <scope>NUCLEOTIDE SEQUENCE</scope>
    <source>
        <strain evidence="1">BAW_Kor-Di-RS1</strain>
        <tissue evidence="1">Whole-body</tissue>
    </source>
</reference>
<evidence type="ECO:0000313" key="2">
    <source>
        <dbReference type="Proteomes" id="UP000648187"/>
    </source>
</evidence>
<dbReference type="EMBL" id="JACKWZ010000023">
    <property type="protein sequence ID" value="KAF9421612.1"/>
    <property type="molecule type" value="Genomic_DNA"/>
</dbReference>
<sequence length="121" mass="13739">NIAYPKVTFDCPDFTNSKYQSKNYPVTTMKMQHSNKNHEKSLRPCKSRELRGGILYTDCFCLRRNGLQYDCRRTGCQNSPLCSYLPAPLCEPARVACLTHCANPHAEELSSQWVASGAEFK</sequence>
<protein>
    <submittedName>
        <fullName evidence="1">Uncharacterized protein</fullName>
    </submittedName>
</protein>
<accession>A0A835GQ56</accession>
<organism evidence="1 2">
    <name type="scientific">Spodoptera exigua</name>
    <name type="common">Beet armyworm</name>
    <name type="synonym">Noctua fulgens</name>
    <dbReference type="NCBI Taxonomy" id="7107"/>
    <lineage>
        <taxon>Eukaryota</taxon>
        <taxon>Metazoa</taxon>
        <taxon>Ecdysozoa</taxon>
        <taxon>Arthropoda</taxon>
        <taxon>Hexapoda</taxon>
        <taxon>Insecta</taxon>
        <taxon>Pterygota</taxon>
        <taxon>Neoptera</taxon>
        <taxon>Endopterygota</taxon>
        <taxon>Lepidoptera</taxon>
        <taxon>Glossata</taxon>
        <taxon>Ditrysia</taxon>
        <taxon>Noctuoidea</taxon>
        <taxon>Noctuidae</taxon>
        <taxon>Amphipyrinae</taxon>
        <taxon>Spodoptera</taxon>
    </lineage>
</organism>
<dbReference type="AlphaFoldDB" id="A0A835GQ56"/>
<feature type="non-terminal residue" evidence="1">
    <location>
        <position position="121"/>
    </location>
</feature>
<gene>
    <name evidence="1" type="ORF">HW555_002545</name>
</gene>